<gene>
    <name evidence="1" type="ORF">HINF_LOCUS12321</name>
</gene>
<dbReference type="PROSITE" id="PS51450">
    <property type="entry name" value="LRR"/>
    <property type="match status" value="1"/>
</dbReference>
<keyword evidence="2" id="KW-1185">Reference proteome</keyword>
<organism evidence="1 2">
    <name type="scientific">Hexamita inflata</name>
    <dbReference type="NCBI Taxonomy" id="28002"/>
    <lineage>
        <taxon>Eukaryota</taxon>
        <taxon>Metamonada</taxon>
        <taxon>Diplomonadida</taxon>
        <taxon>Hexamitidae</taxon>
        <taxon>Hexamitinae</taxon>
        <taxon>Hexamita</taxon>
    </lineage>
</organism>
<protein>
    <submittedName>
        <fullName evidence="1">Leucine-rich_repeat</fullName>
    </submittedName>
</protein>
<name>A0ABP1HDJ3_9EUKA</name>
<sequence length="144" mass="17022">MFKTAREMLFIAYNDINYINANFNKMTELKQLNMNNNRINDFSLLEMHQNFNILDQSGQRCFVISNQTKPLKNNFFRPKELDASKIRTFNSNKLKLNAKYLQKLSETLNGAMNNTLKTDSVHIFCCSPLPIVEFIWVRMIRQFL</sequence>
<comment type="caution">
    <text evidence="1">The sequence shown here is derived from an EMBL/GenBank/DDBJ whole genome shotgun (WGS) entry which is preliminary data.</text>
</comment>
<proteinExistence type="predicted"/>
<evidence type="ECO:0000313" key="2">
    <source>
        <dbReference type="Proteomes" id="UP001642409"/>
    </source>
</evidence>
<dbReference type="Proteomes" id="UP001642409">
    <property type="component" value="Unassembled WGS sequence"/>
</dbReference>
<dbReference type="InterPro" id="IPR001611">
    <property type="entry name" value="Leu-rich_rpt"/>
</dbReference>
<evidence type="ECO:0000313" key="1">
    <source>
        <dbReference type="EMBL" id="CAL5991909.1"/>
    </source>
</evidence>
<accession>A0ABP1HDJ3</accession>
<dbReference type="EMBL" id="CAXDID020000028">
    <property type="protein sequence ID" value="CAL5991909.1"/>
    <property type="molecule type" value="Genomic_DNA"/>
</dbReference>
<reference evidence="1 2" key="1">
    <citation type="submission" date="2024-07" db="EMBL/GenBank/DDBJ databases">
        <authorList>
            <person name="Akdeniz Z."/>
        </authorList>
    </citation>
    <scope>NUCLEOTIDE SEQUENCE [LARGE SCALE GENOMIC DNA]</scope>
</reference>